<keyword evidence="2" id="KW-1133">Transmembrane helix</keyword>
<feature type="transmembrane region" description="Helical" evidence="2">
    <location>
        <begin position="106"/>
        <end position="127"/>
    </location>
</feature>
<accession>A0A7D3ZJU6</accession>
<dbReference type="AlphaFoldDB" id="A0A7D3ZJU6"/>
<evidence type="ECO:0000313" key="4">
    <source>
        <dbReference type="Proteomes" id="UP000501240"/>
    </source>
</evidence>
<dbReference type="EMBL" id="CP053892">
    <property type="protein sequence ID" value="QKG21681.1"/>
    <property type="molecule type" value="Genomic_DNA"/>
</dbReference>
<keyword evidence="2" id="KW-0812">Transmembrane</keyword>
<dbReference type="Proteomes" id="UP000501240">
    <property type="component" value="Chromosome"/>
</dbReference>
<feature type="compositionally biased region" description="Basic and acidic residues" evidence="1">
    <location>
        <begin position="149"/>
        <end position="163"/>
    </location>
</feature>
<evidence type="ECO:0000313" key="3">
    <source>
        <dbReference type="EMBL" id="QKG21681.1"/>
    </source>
</evidence>
<gene>
    <name evidence="3" type="ORF">ACTIVE_3319</name>
</gene>
<keyword evidence="4" id="KW-1185">Reference proteome</keyword>
<organism evidence="3 4">
    <name type="scientific">Actinomadura verrucosospora</name>
    <dbReference type="NCBI Taxonomy" id="46165"/>
    <lineage>
        <taxon>Bacteria</taxon>
        <taxon>Bacillati</taxon>
        <taxon>Actinomycetota</taxon>
        <taxon>Actinomycetes</taxon>
        <taxon>Streptosporangiales</taxon>
        <taxon>Thermomonosporaceae</taxon>
        <taxon>Actinomadura</taxon>
    </lineage>
</organism>
<reference evidence="3 4" key="1">
    <citation type="submission" date="2020-05" db="EMBL/GenBank/DDBJ databases">
        <title>Actinomadura verrucosospora NRRL-B18236 (PFL_A860) Genome sequencing and assembly.</title>
        <authorList>
            <person name="Samborskyy M."/>
        </authorList>
    </citation>
    <scope>NUCLEOTIDE SEQUENCE [LARGE SCALE GENOMIC DNA]</scope>
    <source>
        <strain evidence="3 4">NRRL:B18236</strain>
    </source>
</reference>
<evidence type="ECO:0000256" key="1">
    <source>
        <dbReference type="SAM" id="MobiDB-lite"/>
    </source>
</evidence>
<protein>
    <submittedName>
        <fullName evidence="3">Uncharacterized protein</fullName>
    </submittedName>
</protein>
<proteinExistence type="predicted"/>
<sequence length="178" mass="19723">MLLSSFVLAIEFLLAPMAFLRNGGETIVVDTATATSCHRTVITGWTQYGCALEKDGEPYRAPYIDRPELKTFRPVHGKVTFAIREEHGRYGTSYEIVKKGTWRPSFVLIILATLFYFVMGGVIFALMRRTMKGCAALLYRSADRIAAERAQADEPRTSGRKSDPANSETAGPEALDGH</sequence>
<evidence type="ECO:0000256" key="2">
    <source>
        <dbReference type="SAM" id="Phobius"/>
    </source>
</evidence>
<name>A0A7D3ZJU6_ACTVE</name>
<feature type="region of interest" description="Disordered" evidence="1">
    <location>
        <begin position="149"/>
        <end position="178"/>
    </location>
</feature>
<keyword evidence="2" id="KW-0472">Membrane</keyword>